<dbReference type="GO" id="GO:0005524">
    <property type="term" value="F:ATP binding"/>
    <property type="evidence" value="ECO:0007669"/>
    <property type="project" value="UniProtKB-KW"/>
</dbReference>
<dbReference type="Proteomes" id="UP000184444">
    <property type="component" value="Unassembled WGS sequence"/>
</dbReference>
<proteinExistence type="inferred from homology"/>
<dbReference type="UniPathway" id="UPA00253">
    <property type="reaction ID" value="UER00332"/>
</dbReference>
<keyword evidence="7 11" id="KW-0547">Nucleotide-binding</keyword>
<keyword evidence="5 11" id="KW-0808">Transferase</keyword>
<protein>
    <recommendedName>
        <fullName evidence="11">Probable nicotinate-nucleotide adenylyltransferase</fullName>
        <ecNumber evidence="11">2.7.7.18</ecNumber>
    </recommendedName>
    <alternativeName>
        <fullName evidence="11">Deamido-NAD(+) diphosphorylase</fullName>
    </alternativeName>
    <alternativeName>
        <fullName evidence="11">Deamido-NAD(+) pyrophosphorylase</fullName>
    </alternativeName>
    <alternativeName>
        <fullName evidence="11">Nicotinate mononucleotide adenylyltransferase</fullName>
        <shortName evidence="11">NaMN adenylyltransferase</shortName>
    </alternativeName>
</protein>
<dbReference type="PANTHER" id="PTHR39321:SF3">
    <property type="entry name" value="PHOSPHOPANTETHEINE ADENYLYLTRANSFERASE"/>
    <property type="match status" value="1"/>
</dbReference>
<organism evidence="13 14">
    <name type="scientific">Paracoccus solventivorans</name>
    <dbReference type="NCBI Taxonomy" id="53463"/>
    <lineage>
        <taxon>Bacteria</taxon>
        <taxon>Pseudomonadati</taxon>
        <taxon>Pseudomonadota</taxon>
        <taxon>Alphaproteobacteria</taxon>
        <taxon>Rhodobacterales</taxon>
        <taxon>Paracoccaceae</taxon>
        <taxon>Paracoccus</taxon>
    </lineage>
</organism>
<accession>A0A1M7D789</accession>
<dbReference type="InterPro" id="IPR004821">
    <property type="entry name" value="Cyt_trans-like"/>
</dbReference>
<evidence type="ECO:0000256" key="4">
    <source>
        <dbReference type="ARBA" id="ARBA00022642"/>
    </source>
</evidence>
<comment type="function">
    <text evidence="1 11">Catalyzes the reversible adenylation of nicotinate mononucleotide (NaMN) to nicotinic acid adenine dinucleotide (NaAD).</text>
</comment>
<keyword evidence="14" id="KW-1185">Reference proteome</keyword>
<name>A0A1M7D789_9RHOB</name>
<evidence type="ECO:0000313" key="14">
    <source>
        <dbReference type="Proteomes" id="UP000184444"/>
    </source>
</evidence>
<dbReference type="InterPro" id="IPR005248">
    <property type="entry name" value="NadD/NMNAT"/>
</dbReference>
<evidence type="ECO:0000256" key="3">
    <source>
        <dbReference type="ARBA" id="ARBA00009014"/>
    </source>
</evidence>
<keyword evidence="4 11" id="KW-0662">Pyridine nucleotide biosynthesis</keyword>
<dbReference type="InterPro" id="IPR014729">
    <property type="entry name" value="Rossmann-like_a/b/a_fold"/>
</dbReference>
<keyword evidence="8 11" id="KW-0067">ATP-binding</keyword>
<dbReference type="GO" id="GO:0004515">
    <property type="term" value="F:nicotinate-nucleotide adenylyltransferase activity"/>
    <property type="evidence" value="ECO:0007669"/>
    <property type="project" value="UniProtKB-UniRule"/>
</dbReference>
<dbReference type="NCBIfam" id="NF000843">
    <property type="entry name" value="PRK00071.2-2"/>
    <property type="match status" value="1"/>
</dbReference>
<dbReference type="STRING" id="53463.SAMN05444389_101185"/>
<dbReference type="Pfam" id="PF01467">
    <property type="entry name" value="CTP_transf_like"/>
    <property type="match status" value="1"/>
</dbReference>
<dbReference type="Gene3D" id="3.40.50.620">
    <property type="entry name" value="HUPs"/>
    <property type="match status" value="1"/>
</dbReference>
<comment type="catalytic activity">
    <reaction evidence="10 11">
        <text>nicotinate beta-D-ribonucleotide + ATP + H(+) = deamido-NAD(+) + diphosphate</text>
        <dbReference type="Rhea" id="RHEA:22860"/>
        <dbReference type="ChEBI" id="CHEBI:15378"/>
        <dbReference type="ChEBI" id="CHEBI:30616"/>
        <dbReference type="ChEBI" id="CHEBI:33019"/>
        <dbReference type="ChEBI" id="CHEBI:57502"/>
        <dbReference type="ChEBI" id="CHEBI:58437"/>
        <dbReference type="EC" id="2.7.7.18"/>
    </reaction>
</comment>
<reference evidence="14" key="1">
    <citation type="submission" date="2016-11" db="EMBL/GenBank/DDBJ databases">
        <authorList>
            <person name="Varghese N."/>
            <person name="Submissions S."/>
        </authorList>
    </citation>
    <scope>NUCLEOTIDE SEQUENCE [LARGE SCALE GENOMIC DNA]</scope>
    <source>
        <strain evidence="14">DSM 6637</strain>
    </source>
</reference>
<dbReference type="EC" id="2.7.7.18" evidence="11"/>
<comment type="pathway">
    <text evidence="2 11">Cofactor biosynthesis; NAD(+) biosynthesis; deamido-NAD(+) from nicotinate D-ribonucleotide: step 1/1.</text>
</comment>
<dbReference type="AlphaFoldDB" id="A0A1M7D789"/>
<evidence type="ECO:0000256" key="2">
    <source>
        <dbReference type="ARBA" id="ARBA00005019"/>
    </source>
</evidence>
<dbReference type="EMBL" id="FRCK01000001">
    <property type="protein sequence ID" value="SHL75372.1"/>
    <property type="molecule type" value="Genomic_DNA"/>
</dbReference>
<evidence type="ECO:0000256" key="11">
    <source>
        <dbReference type="HAMAP-Rule" id="MF_00244"/>
    </source>
</evidence>
<evidence type="ECO:0000256" key="10">
    <source>
        <dbReference type="ARBA" id="ARBA00048721"/>
    </source>
</evidence>
<dbReference type="HAMAP" id="MF_00244">
    <property type="entry name" value="NaMN_adenylyltr"/>
    <property type="match status" value="1"/>
</dbReference>
<dbReference type="CDD" id="cd02165">
    <property type="entry name" value="NMNAT"/>
    <property type="match status" value="1"/>
</dbReference>
<sequence length="207" mass="22589">MRAGTGDTLIALPGQRIGLLGGSFDPPHAGHLHITEMALRRFRLDRVWWLVSPGNPLKPHGPAPLPDRIAAARALVHDPRIRVTGIEAQLGTRWTADTIAALRARWPGVRFVWLMGSDNLIQFSRWDRWRGIAAQVPIGVIARPGTRTPARTSRAARILWQARLPEARAPLLAEAPAPAWVMINGPMSPLSSSTIRAARNPAPGRPG</sequence>
<evidence type="ECO:0000259" key="12">
    <source>
        <dbReference type="Pfam" id="PF01467"/>
    </source>
</evidence>
<dbReference type="NCBIfam" id="TIGR00482">
    <property type="entry name" value="nicotinate (nicotinamide) nucleotide adenylyltransferase"/>
    <property type="match status" value="1"/>
</dbReference>
<dbReference type="PANTHER" id="PTHR39321">
    <property type="entry name" value="NICOTINATE-NUCLEOTIDE ADENYLYLTRANSFERASE-RELATED"/>
    <property type="match status" value="1"/>
</dbReference>
<evidence type="ECO:0000256" key="1">
    <source>
        <dbReference type="ARBA" id="ARBA00002324"/>
    </source>
</evidence>
<evidence type="ECO:0000256" key="6">
    <source>
        <dbReference type="ARBA" id="ARBA00022695"/>
    </source>
</evidence>
<dbReference type="GO" id="GO:0009435">
    <property type="term" value="P:NAD+ biosynthetic process"/>
    <property type="evidence" value="ECO:0007669"/>
    <property type="project" value="UniProtKB-UniRule"/>
</dbReference>
<dbReference type="NCBIfam" id="NF000845">
    <property type="entry name" value="PRK00071.2-4"/>
    <property type="match status" value="1"/>
</dbReference>
<evidence type="ECO:0000256" key="8">
    <source>
        <dbReference type="ARBA" id="ARBA00022840"/>
    </source>
</evidence>
<feature type="domain" description="Cytidyltransferase-like" evidence="12">
    <location>
        <begin position="19"/>
        <end position="197"/>
    </location>
</feature>
<dbReference type="SUPFAM" id="SSF52374">
    <property type="entry name" value="Nucleotidylyl transferase"/>
    <property type="match status" value="1"/>
</dbReference>
<evidence type="ECO:0000256" key="7">
    <source>
        <dbReference type="ARBA" id="ARBA00022741"/>
    </source>
</evidence>
<keyword evidence="6 11" id="KW-0548">Nucleotidyltransferase</keyword>
<dbReference type="OrthoDB" id="5295945at2"/>
<keyword evidence="9 11" id="KW-0520">NAD</keyword>
<comment type="similarity">
    <text evidence="3 11">Belongs to the NadD family.</text>
</comment>
<evidence type="ECO:0000256" key="5">
    <source>
        <dbReference type="ARBA" id="ARBA00022679"/>
    </source>
</evidence>
<dbReference type="RefSeq" id="WP_073060550.1">
    <property type="nucleotide sequence ID" value="NZ_FRCK01000001.1"/>
</dbReference>
<evidence type="ECO:0000313" key="13">
    <source>
        <dbReference type="EMBL" id="SHL75372.1"/>
    </source>
</evidence>
<evidence type="ECO:0000256" key="9">
    <source>
        <dbReference type="ARBA" id="ARBA00023027"/>
    </source>
</evidence>
<gene>
    <name evidence="11" type="primary">nadD</name>
    <name evidence="13" type="ORF">SAMN05444389_101185</name>
</gene>